<dbReference type="RefSeq" id="WP_093406197.1">
    <property type="nucleotide sequence ID" value="NZ_FOVL01000003.1"/>
</dbReference>
<proteinExistence type="predicted"/>
<evidence type="ECO:0000313" key="2">
    <source>
        <dbReference type="EMBL" id="SFN38577.1"/>
    </source>
</evidence>
<name>A0A1I4YKR1_9FLAO</name>
<dbReference type="CDD" id="cd07818">
    <property type="entry name" value="SRPBCC_1"/>
    <property type="match status" value="1"/>
</dbReference>
<dbReference type="Proteomes" id="UP000199153">
    <property type="component" value="Unassembled WGS sequence"/>
</dbReference>
<evidence type="ECO:0000313" key="3">
    <source>
        <dbReference type="Proteomes" id="UP000199153"/>
    </source>
</evidence>
<gene>
    <name evidence="2" type="ORF">SAMN05660413_00814</name>
</gene>
<feature type="transmembrane region" description="Helical" evidence="1">
    <location>
        <begin position="133"/>
        <end position="154"/>
    </location>
</feature>
<keyword evidence="1" id="KW-0812">Transmembrane</keyword>
<accession>A0A1I4YKR1</accession>
<keyword evidence="1" id="KW-0472">Membrane</keyword>
<organism evidence="2 3">
    <name type="scientific">Salegentibacter flavus</name>
    <dbReference type="NCBI Taxonomy" id="287099"/>
    <lineage>
        <taxon>Bacteria</taxon>
        <taxon>Pseudomonadati</taxon>
        <taxon>Bacteroidota</taxon>
        <taxon>Flavobacteriia</taxon>
        <taxon>Flavobacteriales</taxon>
        <taxon>Flavobacteriaceae</taxon>
        <taxon>Salegentibacter</taxon>
    </lineage>
</organism>
<protein>
    <recommendedName>
        <fullName evidence="4">Polyketide cyclase / dehydrase and lipid transport</fullName>
    </recommendedName>
</protein>
<sequence length="177" mass="20491">MTLFFYLIIAIITFFAFLHAYAKKSYDLSRTMVINSSKEEIFNYVSQLKKQPHWVPWFKRDPDAVLKFKGEDGKEGAGFYWKGNKKIGEGTQKIVKLKPMAIMETRLLFVRPIKLNSLTYIGLKELEHKKSKIVWGVRGLLPFPLSIISIFYSVDKLLGNDLEKGLINLKTILESRD</sequence>
<dbReference type="SUPFAM" id="SSF55961">
    <property type="entry name" value="Bet v1-like"/>
    <property type="match status" value="1"/>
</dbReference>
<keyword evidence="3" id="KW-1185">Reference proteome</keyword>
<evidence type="ECO:0008006" key="4">
    <source>
        <dbReference type="Google" id="ProtNLM"/>
    </source>
</evidence>
<dbReference type="AlphaFoldDB" id="A0A1I4YKR1"/>
<feature type="transmembrane region" description="Helical" evidence="1">
    <location>
        <begin position="6"/>
        <end position="22"/>
    </location>
</feature>
<dbReference type="OrthoDB" id="9807923at2"/>
<dbReference type="STRING" id="287099.SAMN05660413_00814"/>
<dbReference type="EMBL" id="FOVL01000003">
    <property type="protein sequence ID" value="SFN38577.1"/>
    <property type="molecule type" value="Genomic_DNA"/>
</dbReference>
<keyword evidence="1" id="KW-1133">Transmembrane helix</keyword>
<reference evidence="2 3" key="1">
    <citation type="submission" date="2016-10" db="EMBL/GenBank/DDBJ databases">
        <authorList>
            <person name="de Groot N.N."/>
        </authorList>
    </citation>
    <scope>NUCLEOTIDE SEQUENCE [LARGE SCALE GENOMIC DNA]</scope>
    <source>
        <strain evidence="2 3">DSM 17794</strain>
    </source>
</reference>
<evidence type="ECO:0000256" key="1">
    <source>
        <dbReference type="SAM" id="Phobius"/>
    </source>
</evidence>